<accession>A0A4Y2V083</accession>
<comment type="caution">
    <text evidence="2">The sequence shown here is derived from an EMBL/GenBank/DDBJ whole genome shotgun (WGS) entry which is preliminary data.</text>
</comment>
<gene>
    <name evidence="2" type="ORF">AVEN_86858_1</name>
</gene>
<keyword evidence="3" id="KW-1185">Reference proteome</keyword>
<evidence type="ECO:0000256" key="1">
    <source>
        <dbReference type="SAM" id="MobiDB-lite"/>
    </source>
</evidence>
<proteinExistence type="predicted"/>
<organism evidence="2 3">
    <name type="scientific">Araneus ventricosus</name>
    <name type="common">Orbweaver spider</name>
    <name type="synonym">Epeira ventricosa</name>
    <dbReference type="NCBI Taxonomy" id="182803"/>
    <lineage>
        <taxon>Eukaryota</taxon>
        <taxon>Metazoa</taxon>
        <taxon>Ecdysozoa</taxon>
        <taxon>Arthropoda</taxon>
        <taxon>Chelicerata</taxon>
        <taxon>Arachnida</taxon>
        <taxon>Araneae</taxon>
        <taxon>Araneomorphae</taxon>
        <taxon>Entelegynae</taxon>
        <taxon>Araneoidea</taxon>
        <taxon>Araneidae</taxon>
        <taxon>Araneus</taxon>
    </lineage>
</organism>
<protein>
    <submittedName>
        <fullName evidence="2">Uncharacterized protein</fullName>
    </submittedName>
</protein>
<evidence type="ECO:0000313" key="2">
    <source>
        <dbReference type="EMBL" id="GBO17942.1"/>
    </source>
</evidence>
<dbReference type="Proteomes" id="UP000499080">
    <property type="component" value="Unassembled WGS sequence"/>
</dbReference>
<dbReference type="EMBL" id="BGPR01041639">
    <property type="protein sequence ID" value="GBO17942.1"/>
    <property type="molecule type" value="Genomic_DNA"/>
</dbReference>
<dbReference type="AlphaFoldDB" id="A0A4Y2V083"/>
<feature type="region of interest" description="Disordered" evidence="1">
    <location>
        <begin position="86"/>
        <end position="105"/>
    </location>
</feature>
<name>A0A4Y2V083_ARAVE</name>
<reference evidence="2 3" key="1">
    <citation type="journal article" date="2019" name="Sci. Rep.">
        <title>Orb-weaving spider Araneus ventricosus genome elucidates the spidroin gene catalogue.</title>
        <authorList>
            <person name="Kono N."/>
            <person name="Nakamura H."/>
            <person name="Ohtoshi R."/>
            <person name="Moran D.A.P."/>
            <person name="Shinohara A."/>
            <person name="Yoshida Y."/>
            <person name="Fujiwara M."/>
            <person name="Mori M."/>
            <person name="Tomita M."/>
            <person name="Arakawa K."/>
        </authorList>
    </citation>
    <scope>NUCLEOTIDE SEQUENCE [LARGE SCALE GENOMIC DNA]</scope>
</reference>
<sequence>MFLIKYKKIMKINRINDYSSDFLQPTLAHNQNRPTSTSALIEKCRSSVDRTRDFSPQSLVIITQEKRALARLLSSSKFSLFPFNPHLPPTGGAVKKPPHESLSIL</sequence>
<evidence type="ECO:0000313" key="3">
    <source>
        <dbReference type="Proteomes" id="UP000499080"/>
    </source>
</evidence>